<dbReference type="Pfam" id="PF09356">
    <property type="entry name" value="Phage_BR0599"/>
    <property type="match status" value="1"/>
</dbReference>
<gene>
    <name evidence="2" type="ORF">KIN_37750</name>
</gene>
<evidence type="ECO:0000313" key="3">
    <source>
        <dbReference type="Proteomes" id="UP000436822"/>
    </source>
</evidence>
<dbReference type="NCBIfam" id="TIGR02218">
    <property type="entry name" value="phg_TIGR02218"/>
    <property type="match status" value="1"/>
</dbReference>
<keyword evidence="3" id="KW-1185">Reference proteome</keyword>
<name>A0A6N6JK54_9RHOB</name>
<protein>
    <recommendedName>
        <fullName evidence="1">Bacteriophage phiJL001 Gp84 C-terminal domain-containing protein</fullName>
    </recommendedName>
</protein>
<reference evidence="2 3" key="1">
    <citation type="submission" date="2019-12" db="EMBL/GenBank/DDBJ databases">
        <title>Litoreibacter badius sp. nov., a novel bacteriochlorophyll a-containing bacterium in the genus Litoreibacter.</title>
        <authorList>
            <person name="Kanamuro M."/>
            <person name="Takabe Y."/>
            <person name="Mori K."/>
            <person name="Takaichi S."/>
            <person name="Hanada S."/>
        </authorList>
    </citation>
    <scope>NUCLEOTIDE SEQUENCE [LARGE SCALE GENOMIC DNA]</scope>
    <source>
        <strain evidence="2 3">K6</strain>
    </source>
</reference>
<dbReference type="InterPro" id="IPR018964">
    <property type="entry name" value="Phage_phiJL001_Gp84_C"/>
</dbReference>
<dbReference type="EMBL" id="BLJE01000005">
    <property type="protein sequence ID" value="GFE66701.1"/>
    <property type="molecule type" value="Genomic_DNA"/>
</dbReference>
<evidence type="ECO:0000259" key="1">
    <source>
        <dbReference type="Pfam" id="PF09356"/>
    </source>
</evidence>
<comment type="caution">
    <text evidence="2">The sequence shown here is derived from an EMBL/GenBank/DDBJ whole genome shotgun (WGS) entry which is preliminary data.</text>
</comment>
<dbReference type="Proteomes" id="UP000436822">
    <property type="component" value="Unassembled WGS sequence"/>
</dbReference>
<dbReference type="AlphaFoldDB" id="A0A6N6JK54"/>
<sequence>MSLQDHLKTGTTTICRCWSITRKDGRVFGFTDHDGLLSFDEIMFKADTGLTASALQQVTGLAVDNSEAVGALSDAAITERDIAAGRFDGAEVKSWLVNWRNPEERELRFAGTIGELKRSDGAFHAELRGLSEKLNTPVGKVFQKPCQAILGDTACGVDVSLPKYRIDLAAGEIKDARIFTLIGLDAYAPRWFERGRFEVLDGAAKGLVGAIKNDRDGDDGQRIIELWEEIKEPIQSGDLIRLQVGCDKRLATCRTKFANVINFRGFPHIPGEDWLMAYPQDDGRNRGGSLFK</sequence>
<dbReference type="RefSeq" id="WP_159809972.1">
    <property type="nucleotide sequence ID" value="NZ_BLJE01000005.1"/>
</dbReference>
<evidence type="ECO:0000313" key="2">
    <source>
        <dbReference type="EMBL" id="GFE66701.1"/>
    </source>
</evidence>
<proteinExistence type="predicted"/>
<dbReference type="Pfam" id="PF09931">
    <property type="entry name" value="Phage_phiJL001_Gp84_N"/>
    <property type="match status" value="1"/>
</dbReference>
<dbReference type="OrthoDB" id="1633386at2"/>
<feature type="domain" description="Bacteriophage phiJL001 Gp84 C-terminal" evidence="1">
    <location>
        <begin position="190"/>
        <end position="273"/>
    </location>
</feature>
<dbReference type="InterPro" id="IPR011928">
    <property type="entry name" value="Phage_phiJL001_Gp84"/>
</dbReference>
<organism evidence="2 3">
    <name type="scientific">Litoreibacter roseus</name>
    <dbReference type="NCBI Taxonomy" id="2601869"/>
    <lineage>
        <taxon>Bacteria</taxon>
        <taxon>Pseudomonadati</taxon>
        <taxon>Pseudomonadota</taxon>
        <taxon>Alphaproteobacteria</taxon>
        <taxon>Rhodobacterales</taxon>
        <taxon>Roseobacteraceae</taxon>
        <taxon>Litoreibacter</taxon>
    </lineage>
</organism>
<accession>A0A6N6JK54</accession>